<keyword evidence="1" id="KW-0812">Transmembrane</keyword>
<evidence type="ECO:0000313" key="2">
    <source>
        <dbReference type="EMBL" id="KAK0706745.1"/>
    </source>
</evidence>
<keyword evidence="3" id="KW-1185">Reference proteome</keyword>
<sequence length="104" mass="11997">MYLYTFSSLCSFLTTFFIILGSVWSLHYGESRRKVRGLLESSSSSVCGLDGFFFLSFNWKAFFTHKYNIYTLIPTLARLLHWIDRGRGLVGAEAKYLLLFCSIV</sequence>
<organism evidence="2 3">
    <name type="scientific">Lasiosphaeria miniovina</name>
    <dbReference type="NCBI Taxonomy" id="1954250"/>
    <lineage>
        <taxon>Eukaryota</taxon>
        <taxon>Fungi</taxon>
        <taxon>Dikarya</taxon>
        <taxon>Ascomycota</taxon>
        <taxon>Pezizomycotina</taxon>
        <taxon>Sordariomycetes</taxon>
        <taxon>Sordariomycetidae</taxon>
        <taxon>Sordariales</taxon>
        <taxon>Lasiosphaeriaceae</taxon>
        <taxon>Lasiosphaeria</taxon>
    </lineage>
</organism>
<dbReference type="RefSeq" id="XP_060291839.1">
    <property type="nucleotide sequence ID" value="XM_060435214.1"/>
</dbReference>
<gene>
    <name evidence="2" type="ORF">B0T26DRAFT_470415</name>
</gene>
<dbReference type="EMBL" id="JAUIRO010000007">
    <property type="protein sequence ID" value="KAK0706745.1"/>
    <property type="molecule type" value="Genomic_DNA"/>
</dbReference>
<comment type="caution">
    <text evidence="2">The sequence shown here is derived from an EMBL/GenBank/DDBJ whole genome shotgun (WGS) entry which is preliminary data.</text>
</comment>
<protein>
    <submittedName>
        <fullName evidence="2">Uncharacterized protein</fullName>
    </submittedName>
</protein>
<keyword evidence="1" id="KW-1133">Transmembrane helix</keyword>
<evidence type="ECO:0000313" key="3">
    <source>
        <dbReference type="Proteomes" id="UP001172101"/>
    </source>
</evidence>
<keyword evidence="1" id="KW-0472">Membrane</keyword>
<dbReference type="GeneID" id="85318484"/>
<name>A0AA40DKN8_9PEZI</name>
<reference evidence="2" key="1">
    <citation type="submission" date="2023-06" db="EMBL/GenBank/DDBJ databases">
        <title>Genome-scale phylogeny and comparative genomics of the fungal order Sordariales.</title>
        <authorList>
            <consortium name="Lawrence Berkeley National Laboratory"/>
            <person name="Hensen N."/>
            <person name="Bonometti L."/>
            <person name="Westerberg I."/>
            <person name="Brannstrom I.O."/>
            <person name="Guillou S."/>
            <person name="Cros-Aarteil S."/>
            <person name="Calhoun S."/>
            <person name="Haridas S."/>
            <person name="Kuo A."/>
            <person name="Mondo S."/>
            <person name="Pangilinan J."/>
            <person name="Riley R."/>
            <person name="LaButti K."/>
            <person name="Andreopoulos B."/>
            <person name="Lipzen A."/>
            <person name="Chen C."/>
            <person name="Yanf M."/>
            <person name="Daum C."/>
            <person name="Ng V."/>
            <person name="Clum A."/>
            <person name="Steindorff A."/>
            <person name="Ohm R."/>
            <person name="Martin F."/>
            <person name="Silar P."/>
            <person name="Natvig D."/>
            <person name="Lalanne C."/>
            <person name="Gautier V."/>
            <person name="Ament-velasquez S.L."/>
            <person name="Kruys A."/>
            <person name="Hutchinson M.I."/>
            <person name="Powell A.J."/>
            <person name="Barry K."/>
            <person name="Miller A.N."/>
            <person name="Grigoriev I.V."/>
            <person name="Debuchy R."/>
            <person name="Gladieux P."/>
            <person name="Thoren M.H."/>
            <person name="Johannesson H."/>
        </authorList>
    </citation>
    <scope>NUCLEOTIDE SEQUENCE</scope>
    <source>
        <strain evidence="2">SMH2392-1A</strain>
    </source>
</reference>
<dbReference type="Proteomes" id="UP001172101">
    <property type="component" value="Unassembled WGS sequence"/>
</dbReference>
<proteinExistence type="predicted"/>
<accession>A0AA40DKN8</accession>
<dbReference type="AlphaFoldDB" id="A0AA40DKN8"/>
<feature type="transmembrane region" description="Helical" evidence="1">
    <location>
        <begin position="6"/>
        <end position="26"/>
    </location>
</feature>
<evidence type="ECO:0000256" key="1">
    <source>
        <dbReference type="SAM" id="Phobius"/>
    </source>
</evidence>